<feature type="transmembrane region" description="Helical" evidence="8">
    <location>
        <begin position="117"/>
        <end position="135"/>
    </location>
</feature>
<dbReference type="Pfam" id="PF02366">
    <property type="entry name" value="PMT"/>
    <property type="match status" value="1"/>
</dbReference>
<evidence type="ECO:0000256" key="7">
    <source>
        <dbReference type="ARBA" id="ARBA00023136"/>
    </source>
</evidence>
<evidence type="ECO:0000256" key="1">
    <source>
        <dbReference type="ARBA" id="ARBA00004651"/>
    </source>
</evidence>
<dbReference type="PANTHER" id="PTHR33908">
    <property type="entry name" value="MANNOSYLTRANSFERASE YKCB-RELATED"/>
    <property type="match status" value="1"/>
</dbReference>
<keyword evidence="4" id="KW-0808">Transferase</keyword>
<feature type="transmembrane region" description="Helical" evidence="8">
    <location>
        <begin position="317"/>
        <end position="336"/>
    </location>
</feature>
<dbReference type="RefSeq" id="WP_199110264.1">
    <property type="nucleotide sequence ID" value="NZ_JAHWXQ010000003.1"/>
</dbReference>
<dbReference type="InterPro" id="IPR003342">
    <property type="entry name" value="ArnT-like_N"/>
</dbReference>
<keyword evidence="11" id="KW-1185">Reference proteome</keyword>
<evidence type="ECO:0000256" key="6">
    <source>
        <dbReference type="ARBA" id="ARBA00022989"/>
    </source>
</evidence>
<accession>A0ABS6XCM4</accession>
<feature type="transmembrane region" description="Helical" evidence="8">
    <location>
        <begin position="294"/>
        <end position="311"/>
    </location>
</feature>
<sequence length="544" mass="62512">MLPRFRLYSSYSVWVILAVMFLALLYNLGGWGVLETSEARYAEISREMLVSGDWLHPRLLGILHYHKPPFTYIISATGLSLFGVNGFGVRFFLQVSLLIQGVLVYRLAKELFRNQKIAMAALLIYFSMPAVLVSARNLTTDSYLATFELLAIWAWVKYKQVKAPAWLYLFYIALALAFLTKGPVGLIFPVLVVIGLSNYSSGVEKSSLIAHQLIGLAIFLILGASWYLYLMLQDRQFVDYFLMRHVVERYANPEAFSRSKPWWFYIVLAPALSLPWSAILLFNFKQLQRLEKHFKKLFIVWLLVPLLFFSFSGSKLLLYILPWFAGPALICAWLLYQLPDTTKRKVAAWGIVYYTVLAGAFLLIPILPVDLPIPYWVYSLPLLMLLCLYLIWKSRNNTVVKLLLGSASFTILLLPFSTYLLAANPSLSNSSTALAQALQAKELRYRQVVVYDKLLPSLAFELNRNFVTIQANSRSLNRETQFETDTKWKDHFLQLNKQEDSTALASLLRKNVVLVVKGDLPEEKQWLIKHLHRKRKAGKWSIYF</sequence>
<gene>
    <name evidence="10" type="ORF">KYK27_11840</name>
</gene>
<evidence type="ECO:0000259" key="9">
    <source>
        <dbReference type="Pfam" id="PF02366"/>
    </source>
</evidence>
<evidence type="ECO:0000256" key="4">
    <source>
        <dbReference type="ARBA" id="ARBA00022679"/>
    </source>
</evidence>
<keyword evidence="5 8" id="KW-0812">Transmembrane</keyword>
<keyword evidence="2" id="KW-1003">Cell membrane</keyword>
<evidence type="ECO:0000313" key="11">
    <source>
        <dbReference type="Proteomes" id="UP000774935"/>
    </source>
</evidence>
<comment type="subcellular location">
    <subcellularLocation>
        <location evidence="1">Cell membrane</location>
        <topology evidence="1">Multi-pass membrane protein</topology>
    </subcellularLocation>
</comment>
<keyword evidence="6 8" id="KW-1133">Transmembrane helix</keyword>
<feature type="transmembrane region" description="Helical" evidence="8">
    <location>
        <begin position="168"/>
        <end position="196"/>
    </location>
</feature>
<keyword evidence="3" id="KW-0328">Glycosyltransferase</keyword>
<organism evidence="10 11">
    <name type="scientific">Pontibacter populi</name>
    <dbReference type="NCBI Taxonomy" id="890055"/>
    <lineage>
        <taxon>Bacteria</taxon>
        <taxon>Pseudomonadati</taxon>
        <taxon>Bacteroidota</taxon>
        <taxon>Cytophagia</taxon>
        <taxon>Cytophagales</taxon>
        <taxon>Hymenobacteraceae</taxon>
        <taxon>Pontibacter</taxon>
    </lineage>
</organism>
<evidence type="ECO:0000313" key="10">
    <source>
        <dbReference type="EMBL" id="MBW3365743.1"/>
    </source>
</evidence>
<keyword evidence="7 8" id="KW-0472">Membrane</keyword>
<evidence type="ECO:0000256" key="8">
    <source>
        <dbReference type="SAM" id="Phobius"/>
    </source>
</evidence>
<reference evidence="10 11" key="1">
    <citation type="submission" date="2021-07" db="EMBL/GenBank/DDBJ databases">
        <authorList>
            <person name="Kim M.K."/>
        </authorList>
    </citation>
    <scope>NUCLEOTIDE SEQUENCE [LARGE SCALE GENOMIC DNA]</scope>
    <source>
        <strain evidence="10 11">HLY7-15</strain>
    </source>
</reference>
<dbReference type="Proteomes" id="UP000774935">
    <property type="component" value="Unassembled WGS sequence"/>
</dbReference>
<proteinExistence type="predicted"/>
<feature type="transmembrane region" description="Helical" evidence="8">
    <location>
        <begin position="373"/>
        <end position="392"/>
    </location>
</feature>
<feature type="domain" description="ArnT-like N-terminal" evidence="9">
    <location>
        <begin position="23"/>
        <end position="230"/>
    </location>
</feature>
<dbReference type="PANTHER" id="PTHR33908:SF3">
    <property type="entry name" value="UNDECAPRENYL PHOSPHATE-ALPHA-4-AMINO-4-DEOXY-L-ARABINOSE ARABINOSYL TRANSFERASE"/>
    <property type="match status" value="1"/>
</dbReference>
<evidence type="ECO:0000256" key="2">
    <source>
        <dbReference type="ARBA" id="ARBA00022475"/>
    </source>
</evidence>
<name>A0ABS6XCM4_9BACT</name>
<feature type="transmembrane region" description="Helical" evidence="8">
    <location>
        <begin position="399"/>
        <end position="422"/>
    </location>
</feature>
<dbReference type="InterPro" id="IPR050297">
    <property type="entry name" value="LipidA_mod_glycosyltrf_83"/>
</dbReference>
<protein>
    <submittedName>
        <fullName evidence="10">Glycosyltransferase family 39 protein</fullName>
    </submittedName>
</protein>
<feature type="transmembrane region" description="Helical" evidence="8">
    <location>
        <begin position="348"/>
        <end position="367"/>
    </location>
</feature>
<evidence type="ECO:0000256" key="3">
    <source>
        <dbReference type="ARBA" id="ARBA00022676"/>
    </source>
</evidence>
<evidence type="ECO:0000256" key="5">
    <source>
        <dbReference type="ARBA" id="ARBA00022692"/>
    </source>
</evidence>
<feature type="transmembrane region" description="Helical" evidence="8">
    <location>
        <begin position="262"/>
        <end position="282"/>
    </location>
</feature>
<dbReference type="EMBL" id="JAHWXQ010000003">
    <property type="protein sequence ID" value="MBW3365743.1"/>
    <property type="molecule type" value="Genomic_DNA"/>
</dbReference>
<comment type="caution">
    <text evidence="10">The sequence shown here is derived from an EMBL/GenBank/DDBJ whole genome shotgun (WGS) entry which is preliminary data.</text>
</comment>
<feature type="transmembrane region" description="Helical" evidence="8">
    <location>
        <begin position="12"/>
        <end position="34"/>
    </location>
</feature>
<feature type="transmembrane region" description="Helical" evidence="8">
    <location>
        <begin position="208"/>
        <end position="229"/>
    </location>
</feature>